<dbReference type="SUPFAM" id="SSF56784">
    <property type="entry name" value="HAD-like"/>
    <property type="match status" value="1"/>
</dbReference>
<dbReference type="EMBL" id="JACHHD010000002">
    <property type="protein sequence ID" value="MBB5184319.1"/>
    <property type="molecule type" value="Genomic_DNA"/>
</dbReference>
<dbReference type="AlphaFoldDB" id="A0A7W8D0B4"/>
<proteinExistence type="predicted"/>
<dbReference type="Gene3D" id="3.40.50.1000">
    <property type="entry name" value="HAD superfamily/HAD-like"/>
    <property type="match status" value="1"/>
</dbReference>
<dbReference type="NCBIfam" id="TIGR01484">
    <property type="entry name" value="HAD-SF-IIB"/>
    <property type="match status" value="1"/>
</dbReference>
<dbReference type="Pfam" id="PF08282">
    <property type="entry name" value="Hydrolase_3"/>
    <property type="match status" value="1"/>
</dbReference>
<dbReference type="Gene3D" id="3.30.1240.10">
    <property type="match status" value="1"/>
</dbReference>
<dbReference type="PANTHER" id="PTHR10000">
    <property type="entry name" value="PHOSPHOSERINE PHOSPHATASE"/>
    <property type="match status" value="1"/>
</dbReference>
<dbReference type="GO" id="GO:0000287">
    <property type="term" value="F:magnesium ion binding"/>
    <property type="evidence" value="ECO:0007669"/>
    <property type="project" value="TreeGrafter"/>
</dbReference>
<dbReference type="InterPro" id="IPR036412">
    <property type="entry name" value="HAD-like_sf"/>
</dbReference>
<evidence type="ECO:0000313" key="1">
    <source>
        <dbReference type="EMBL" id="MBB5184319.1"/>
    </source>
</evidence>
<accession>A0A7W8D0B4</accession>
<reference evidence="1 2" key="1">
    <citation type="submission" date="2020-08" db="EMBL/GenBank/DDBJ databases">
        <title>Genomic Encyclopedia of Type Strains, Phase IV (KMG-IV): sequencing the most valuable type-strain genomes for metagenomic binning, comparative biology and taxonomic classification.</title>
        <authorList>
            <person name="Goeker M."/>
        </authorList>
    </citation>
    <scope>NUCLEOTIDE SEQUENCE [LARGE SCALE GENOMIC DNA]</scope>
    <source>
        <strain evidence="1 2">DSM 26963</strain>
    </source>
</reference>
<dbReference type="GO" id="GO:0005829">
    <property type="term" value="C:cytosol"/>
    <property type="evidence" value="ECO:0007669"/>
    <property type="project" value="TreeGrafter"/>
</dbReference>
<organism evidence="1 2">
    <name type="scientific">Faecalicoccus acidiformans</name>
    <dbReference type="NCBI Taxonomy" id="915173"/>
    <lineage>
        <taxon>Bacteria</taxon>
        <taxon>Bacillati</taxon>
        <taxon>Bacillota</taxon>
        <taxon>Erysipelotrichia</taxon>
        <taxon>Erysipelotrichales</taxon>
        <taxon>Erysipelotrichaceae</taxon>
        <taxon>Faecalicoccus</taxon>
    </lineage>
</organism>
<sequence length="273" mass="31009">MKLFASDLDGTLLNRKHRADWIINHGLQIIKETGNVFTVSTGRNLSLLRTAKLNKSYVICMNGSCILDPNEKILIRHPLKKEVLHFLLFDTPFQFEYQTIDGIYTTKDAQSFKKIYMANQMLRNRDIKEDMVKNLEAYFFESDPYWILDQEIFKVNLHFTDPSMGPLLDKLAKEHADKIVNAPSVPSLAEITGAGVTKGNAVQELADMLEIQNQDIYVYGDGINDVSMLSCFDHSYCPAGSTKEALAVAHYELGPYEEYSVIRHMVDVCMNAL</sequence>
<protein>
    <submittedName>
        <fullName evidence="1">Uncharacterized protein</fullName>
    </submittedName>
</protein>
<dbReference type="PANTHER" id="PTHR10000:SF8">
    <property type="entry name" value="HAD SUPERFAMILY HYDROLASE-LIKE, TYPE 3"/>
    <property type="match status" value="1"/>
</dbReference>
<dbReference type="PROSITE" id="PS01228">
    <property type="entry name" value="COF_1"/>
    <property type="match status" value="1"/>
</dbReference>
<evidence type="ECO:0000313" key="2">
    <source>
        <dbReference type="Proteomes" id="UP000521313"/>
    </source>
</evidence>
<dbReference type="GO" id="GO:0016791">
    <property type="term" value="F:phosphatase activity"/>
    <property type="evidence" value="ECO:0007669"/>
    <property type="project" value="TreeGrafter"/>
</dbReference>
<name>A0A7W8D0B4_9FIRM</name>
<dbReference type="Proteomes" id="UP000521313">
    <property type="component" value="Unassembled WGS sequence"/>
</dbReference>
<dbReference type="RefSeq" id="WP_183374186.1">
    <property type="nucleotide sequence ID" value="NZ_JACHHD010000002.1"/>
</dbReference>
<gene>
    <name evidence="1" type="ORF">HNQ43_000354</name>
</gene>
<dbReference type="InterPro" id="IPR006379">
    <property type="entry name" value="HAD-SF_hydro_IIB"/>
</dbReference>
<dbReference type="InterPro" id="IPR023214">
    <property type="entry name" value="HAD_sf"/>
</dbReference>
<comment type="caution">
    <text evidence="1">The sequence shown here is derived from an EMBL/GenBank/DDBJ whole genome shotgun (WGS) entry which is preliminary data.</text>
</comment>